<evidence type="ECO:0000259" key="3">
    <source>
        <dbReference type="Pfam" id="PF02617"/>
    </source>
</evidence>
<dbReference type="Pfam" id="PF02617">
    <property type="entry name" value="ClpS"/>
    <property type="match status" value="1"/>
</dbReference>
<proteinExistence type="inferred from homology"/>
<dbReference type="Gene3D" id="3.30.1390.10">
    <property type="match status" value="1"/>
</dbReference>
<dbReference type="EMBL" id="BMKB01000006">
    <property type="protein sequence ID" value="GGA60593.1"/>
    <property type="molecule type" value="Genomic_DNA"/>
</dbReference>
<feature type="region of interest" description="Disordered" evidence="2">
    <location>
        <begin position="28"/>
        <end position="54"/>
    </location>
</feature>
<dbReference type="GO" id="GO:0008233">
    <property type="term" value="F:peptidase activity"/>
    <property type="evidence" value="ECO:0007669"/>
    <property type="project" value="UniProtKB-KW"/>
</dbReference>
<feature type="domain" description="Adaptor protein ClpS core" evidence="3">
    <location>
        <begin position="56"/>
        <end position="134"/>
    </location>
</feature>
<comment type="similarity">
    <text evidence="1">Belongs to the ClpS family.</text>
</comment>
<reference evidence="4 5" key="1">
    <citation type="journal article" date="2014" name="Int. J. Syst. Evol. Microbiol.">
        <title>Complete genome sequence of Corynebacterium casei LMG S-19264T (=DSM 44701T), isolated from a smear-ripened cheese.</title>
        <authorList>
            <consortium name="US DOE Joint Genome Institute (JGI-PGF)"/>
            <person name="Walter F."/>
            <person name="Albersmeier A."/>
            <person name="Kalinowski J."/>
            <person name="Ruckert C."/>
        </authorList>
    </citation>
    <scope>NUCLEOTIDE SEQUENCE [LARGE SCALE GENOMIC DNA]</scope>
    <source>
        <strain evidence="4 5">CGMCC 1.15896</strain>
    </source>
</reference>
<dbReference type="InterPro" id="IPR003769">
    <property type="entry name" value="ClpS_core"/>
</dbReference>
<dbReference type="PANTHER" id="PTHR33473:SF19">
    <property type="entry name" value="ATP-DEPENDENT CLP PROTEASE ADAPTER PROTEIN CLPS"/>
    <property type="match status" value="1"/>
</dbReference>
<dbReference type="NCBIfam" id="NF000669">
    <property type="entry name" value="PRK00033.1-2"/>
    <property type="match status" value="1"/>
</dbReference>
<dbReference type="GO" id="GO:0030163">
    <property type="term" value="P:protein catabolic process"/>
    <property type="evidence" value="ECO:0007669"/>
    <property type="project" value="InterPro"/>
</dbReference>
<dbReference type="NCBIfam" id="NF000672">
    <property type="entry name" value="PRK00033.1-5"/>
    <property type="match status" value="1"/>
</dbReference>
<sequence length="139" mass="15417">MTIFASTSAPASADRLAHSLLPVTARHLRAGPNGADDEGQGGNQTGIATKTRPKTKRPSLYRVLLLNDDYTPMEFVILILEQVFNKSRDEATRIMLHVHNKGVGECGIYPYEVAETKVTRVMDAARQNQHPLQCVMEKQ</sequence>
<keyword evidence="4" id="KW-0645">Protease</keyword>
<protein>
    <recommendedName>
        <fullName evidence="1">ATP-dependent Clp protease adapter protein ClpS</fullName>
    </recommendedName>
</protein>
<dbReference type="HAMAP" id="MF_00302">
    <property type="entry name" value="ClpS"/>
    <property type="match status" value="1"/>
</dbReference>
<dbReference type="PANTHER" id="PTHR33473">
    <property type="entry name" value="ATP-DEPENDENT CLP PROTEASE ADAPTER PROTEIN CLPS1, CHLOROPLASTIC"/>
    <property type="match status" value="1"/>
</dbReference>
<dbReference type="SUPFAM" id="SSF54736">
    <property type="entry name" value="ClpS-like"/>
    <property type="match status" value="1"/>
</dbReference>
<organism evidence="4 5">
    <name type="scientific">Pelagibacterium lentulum</name>
    <dbReference type="NCBI Taxonomy" id="2029865"/>
    <lineage>
        <taxon>Bacteria</taxon>
        <taxon>Pseudomonadati</taxon>
        <taxon>Pseudomonadota</taxon>
        <taxon>Alphaproteobacteria</taxon>
        <taxon>Hyphomicrobiales</taxon>
        <taxon>Devosiaceae</taxon>
        <taxon>Pelagibacterium</taxon>
    </lineage>
</organism>
<keyword evidence="4" id="KW-0378">Hydrolase</keyword>
<comment type="caution">
    <text evidence="4">The sequence shown here is derived from an EMBL/GenBank/DDBJ whole genome shotgun (WGS) entry which is preliminary data.</text>
</comment>
<name>A0A916RLD1_9HYPH</name>
<dbReference type="InterPro" id="IPR022935">
    <property type="entry name" value="ClpS"/>
</dbReference>
<dbReference type="GO" id="GO:0006508">
    <property type="term" value="P:proteolysis"/>
    <property type="evidence" value="ECO:0007669"/>
    <property type="project" value="UniProtKB-UniRule"/>
</dbReference>
<comment type="function">
    <text evidence="1">Involved in the modulation of the specificity of the ClpAP-mediated ATP-dependent protein degradation.</text>
</comment>
<dbReference type="InterPro" id="IPR014719">
    <property type="entry name" value="Ribosomal_bL12_C/ClpS-like"/>
</dbReference>
<accession>A0A916RLD1</accession>
<evidence type="ECO:0000256" key="2">
    <source>
        <dbReference type="SAM" id="MobiDB-lite"/>
    </source>
</evidence>
<keyword evidence="5" id="KW-1185">Reference proteome</keyword>
<evidence type="ECO:0000256" key="1">
    <source>
        <dbReference type="HAMAP-Rule" id="MF_00302"/>
    </source>
</evidence>
<evidence type="ECO:0000313" key="4">
    <source>
        <dbReference type="EMBL" id="GGA60593.1"/>
    </source>
</evidence>
<comment type="subunit">
    <text evidence="1">Binds to the N-terminal domain of the chaperone ClpA.</text>
</comment>
<dbReference type="Proteomes" id="UP000596977">
    <property type="component" value="Unassembled WGS sequence"/>
</dbReference>
<evidence type="ECO:0000313" key="5">
    <source>
        <dbReference type="Proteomes" id="UP000596977"/>
    </source>
</evidence>
<dbReference type="FunFam" id="3.30.1390.10:FF:000002">
    <property type="entry name" value="ATP-dependent Clp protease adapter protein ClpS"/>
    <property type="match status" value="1"/>
</dbReference>
<dbReference type="AlphaFoldDB" id="A0A916RLD1"/>
<gene>
    <name evidence="1 4" type="primary">clpS</name>
    <name evidence="4" type="ORF">GCM10011499_33570</name>
</gene>